<dbReference type="AlphaFoldDB" id="A0A5J4INP9"/>
<protein>
    <recommendedName>
        <fullName evidence="4">DUF2141 domain-containing protein</fullName>
    </recommendedName>
</protein>
<organism evidence="2 3">
    <name type="scientific">Patiriisocius marinus</name>
    <dbReference type="NCBI Taxonomy" id="1397112"/>
    <lineage>
        <taxon>Bacteria</taxon>
        <taxon>Pseudomonadati</taxon>
        <taxon>Bacteroidota</taxon>
        <taxon>Flavobacteriia</taxon>
        <taxon>Flavobacteriales</taxon>
        <taxon>Flavobacteriaceae</taxon>
        <taxon>Patiriisocius</taxon>
    </lineage>
</organism>
<accession>A0A5J4INP9</accession>
<evidence type="ECO:0000313" key="3">
    <source>
        <dbReference type="Proteomes" id="UP000326509"/>
    </source>
</evidence>
<keyword evidence="3" id="KW-1185">Reference proteome</keyword>
<feature type="chain" id="PRO_5023930671" description="DUF2141 domain-containing protein" evidence="1">
    <location>
        <begin position="22"/>
        <end position="138"/>
    </location>
</feature>
<dbReference type="Pfam" id="PF09912">
    <property type="entry name" value="DUF2141"/>
    <property type="match status" value="1"/>
</dbReference>
<dbReference type="OrthoDB" id="9788332at2"/>
<dbReference type="Proteomes" id="UP000326509">
    <property type="component" value="Unassembled WGS sequence"/>
</dbReference>
<reference evidence="2 3" key="1">
    <citation type="submission" date="2019-08" db="EMBL/GenBank/DDBJ databases">
        <title>Draft genome sequence of Ulvibacter marinus type strain NBRC 109484.</title>
        <authorList>
            <person name="Kawano K."/>
            <person name="Ushijima N."/>
            <person name="Kihara M."/>
            <person name="Itoh H."/>
        </authorList>
    </citation>
    <scope>NUCLEOTIDE SEQUENCE [LARGE SCALE GENOMIC DNA]</scope>
    <source>
        <strain evidence="2 3">NBRC 109484</strain>
    </source>
</reference>
<evidence type="ECO:0000313" key="2">
    <source>
        <dbReference type="EMBL" id="GER59089.1"/>
    </source>
</evidence>
<dbReference type="RefSeq" id="WP_151673166.1">
    <property type="nucleotide sequence ID" value="NZ_BKCG01000002.1"/>
</dbReference>
<dbReference type="EMBL" id="BKCG01000002">
    <property type="protein sequence ID" value="GER59089.1"/>
    <property type="molecule type" value="Genomic_DNA"/>
</dbReference>
<dbReference type="InterPro" id="IPR018673">
    <property type="entry name" value="DUF2141"/>
</dbReference>
<sequence>MQTVITSLVLFFTGLVLQAQVNTVEVTITNFDSNEGHALVAIYDSEANFLNKRLLGVVATISNNTAVCTFADLPDGVYAVSAFHDEDTDGKLNMMMGFYPTEDTATSNNAPANFGPPTWEDAKFEVKGGKVISQKISM</sequence>
<feature type="signal peptide" evidence="1">
    <location>
        <begin position="1"/>
        <end position="21"/>
    </location>
</feature>
<proteinExistence type="predicted"/>
<keyword evidence="1" id="KW-0732">Signal</keyword>
<comment type="caution">
    <text evidence="2">The sequence shown here is derived from an EMBL/GenBank/DDBJ whole genome shotgun (WGS) entry which is preliminary data.</text>
</comment>
<name>A0A5J4INP9_9FLAO</name>
<evidence type="ECO:0000256" key="1">
    <source>
        <dbReference type="SAM" id="SignalP"/>
    </source>
</evidence>
<gene>
    <name evidence="2" type="ORF">ULMA_11970</name>
</gene>
<evidence type="ECO:0008006" key="4">
    <source>
        <dbReference type="Google" id="ProtNLM"/>
    </source>
</evidence>